<dbReference type="AlphaFoldDB" id="A0A9X9LJN4"/>
<evidence type="ECO:0000313" key="2">
    <source>
        <dbReference type="Proteomes" id="UP000269945"/>
    </source>
</evidence>
<dbReference type="EMBL" id="CYRY02005408">
    <property type="protein sequence ID" value="VCW69850.1"/>
    <property type="molecule type" value="Genomic_DNA"/>
</dbReference>
<keyword evidence="2" id="KW-1185">Reference proteome</keyword>
<name>A0A9X9LJN4_GULGU</name>
<evidence type="ECO:0000313" key="1">
    <source>
        <dbReference type="EMBL" id="VCW69850.1"/>
    </source>
</evidence>
<feature type="non-terminal residue" evidence="1">
    <location>
        <position position="101"/>
    </location>
</feature>
<protein>
    <submittedName>
        <fullName evidence="1">Uncharacterized protein</fullName>
    </submittedName>
</protein>
<proteinExistence type="predicted"/>
<organism evidence="1 2">
    <name type="scientific">Gulo gulo</name>
    <name type="common">Wolverine</name>
    <name type="synonym">Gluton</name>
    <dbReference type="NCBI Taxonomy" id="48420"/>
    <lineage>
        <taxon>Eukaryota</taxon>
        <taxon>Metazoa</taxon>
        <taxon>Chordata</taxon>
        <taxon>Craniata</taxon>
        <taxon>Vertebrata</taxon>
        <taxon>Euteleostomi</taxon>
        <taxon>Mammalia</taxon>
        <taxon>Eutheria</taxon>
        <taxon>Laurasiatheria</taxon>
        <taxon>Carnivora</taxon>
        <taxon>Caniformia</taxon>
        <taxon>Musteloidea</taxon>
        <taxon>Mustelidae</taxon>
        <taxon>Guloninae</taxon>
        <taxon>Gulo</taxon>
    </lineage>
</organism>
<dbReference type="Proteomes" id="UP000269945">
    <property type="component" value="Unassembled WGS sequence"/>
</dbReference>
<gene>
    <name evidence="1" type="ORF">BN2614_LOCUS3</name>
</gene>
<comment type="caution">
    <text evidence="1">The sequence shown here is derived from an EMBL/GenBank/DDBJ whole genome shotgun (WGS) entry which is preliminary data.</text>
</comment>
<accession>A0A9X9LJN4</accession>
<reference evidence="1 2" key="1">
    <citation type="submission" date="2018-10" db="EMBL/GenBank/DDBJ databases">
        <authorList>
            <person name="Ekblom R."/>
            <person name="Jareborg N."/>
        </authorList>
    </citation>
    <scope>NUCLEOTIDE SEQUENCE [LARGE SCALE GENOMIC DNA]</scope>
    <source>
        <tissue evidence="1">Muscle</tissue>
    </source>
</reference>
<sequence>MLGRDWPLGPTVPTITTPRGAVPRVLIHLPSLPHLLRHPGPRVLEPGLLGLPGGLAAQFLGPPAKAALAEGAALQVQGNLLHVRGALGARLPWGLLPPAGL</sequence>